<comment type="catalytic activity">
    <reaction evidence="10">
        <text>dihydroxyacetone + ATP = dihydroxyacetone phosphate + ADP + H(+)</text>
        <dbReference type="Rhea" id="RHEA:15773"/>
        <dbReference type="ChEBI" id="CHEBI:15378"/>
        <dbReference type="ChEBI" id="CHEBI:16016"/>
        <dbReference type="ChEBI" id="CHEBI:30616"/>
        <dbReference type="ChEBI" id="CHEBI:57642"/>
        <dbReference type="ChEBI" id="CHEBI:456216"/>
        <dbReference type="EC" id="2.7.1.29"/>
    </reaction>
</comment>
<evidence type="ECO:0008006" key="17">
    <source>
        <dbReference type="Google" id="ProtNLM"/>
    </source>
</evidence>
<dbReference type="Gene3D" id="1.25.40.340">
    <property type="match status" value="1"/>
</dbReference>
<evidence type="ECO:0000256" key="8">
    <source>
        <dbReference type="ARBA" id="ARBA00022840"/>
    </source>
</evidence>
<dbReference type="GO" id="GO:0004371">
    <property type="term" value="F:glycerone kinase activity"/>
    <property type="evidence" value="ECO:0007669"/>
    <property type="project" value="UniProtKB-EC"/>
</dbReference>
<dbReference type="PANTHER" id="PTHR28629">
    <property type="entry name" value="TRIOKINASE/FMN CYCLASE"/>
    <property type="match status" value="1"/>
</dbReference>
<dbReference type="SMART" id="SM01120">
    <property type="entry name" value="Dak2"/>
    <property type="match status" value="1"/>
</dbReference>
<dbReference type="AlphaFoldDB" id="A0A2S4PUB2"/>
<feature type="binding site" evidence="12">
    <location>
        <position position="114"/>
    </location>
    <ligand>
        <name>substrate</name>
    </ligand>
</feature>
<organism evidence="15 16">
    <name type="scientific">Erysiphe pulchra</name>
    <dbReference type="NCBI Taxonomy" id="225359"/>
    <lineage>
        <taxon>Eukaryota</taxon>
        <taxon>Fungi</taxon>
        <taxon>Dikarya</taxon>
        <taxon>Ascomycota</taxon>
        <taxon>Pezizomycotina</taxon>
        <taxon>Leotiomycetes</taxon>
        <taxon>Erysiphales</taxon>
        <taxon>Erysiphaceae</taxon>
        <taxon>Erysiphe</taxon>
    </lineage>
</organism>
<dbReference type="GO" id="GO:0019588">
    <property type="term" value="P:anaerobic glycerol catabolic process"/>
    <property type="evidence" value="ECO:0007669"/>
    <property type="project" value="UniProtKB-UniPathway"/>
</dbReference>
<dbReference type="FunFam" id="3.30.1180.20:FF:000001">
    <property type="entry name" value="Dihydroxyacetone kinase 1"/>
    <property type="match status" value="1"/>
</dbReference>
<comment type="catalytic activity">
    <reaction evidence="9">
        <text>D-glyceraldehyde + ATP = D-glyceraldehyde 3-phosphate + ADP + H(+)</text>
        <dbReference type="Rhea" id="RHEA:13941"/>
        <dbReference type="ChEBI" id="CHEBI:15378"/>
        <dbReference type="ChEBI" id="CHEBI:17378"/>
        <dbReference type="ChEBI" id="CHEBI:30616"/>
        <dbReference type="ChEBI" id="CHEBI:59776"/>
        <dbReference type="ChEBI" id="CHEBI:456216"/>
        <dbReference type="EC" id="2.7.1.28"/>
    </reaction>
</comment>
<gene>
    <name evidence="15" type="ORF">EPUL_001247</name>
</gene>
<dbReference type="NCBIfam" id="TIGR02361">
    <property type="entry name" value="dak_ATP"/>
    <property type="match status" value="1"/>
</dbReference>
<dbReference type="InterPro" id="IPR004006">
    <property type="entry name" value="DhaK_dom"/>
</dbReference>
<keyword evidence="7" id="KW-0319">Glycerol metabolism</keyword>
<protein>
    <recommendedName>
        <fullName evidence="17">Dihydroxyacetone kinase</fullName>
    </recommendedName>
</protein>
<evidence type="ECO:0000256" key="2">
    <source>
        <dbReference type="ARBA" id="ARBA00004778"/>
    </source>
</evidence>
<keyword evidence="5" id="KW-0547">Nucleotide-binding</keyword>
<evidence type="ECO:0000256" key="3">
    <source>
        <dbReference type="ARBA" id="ARBA00008757"/>
    </source>
</evidence>
<dbReference type="GO" id="GO:0005524">
    <property type="term" value="F:ATP binding"/>
    <property type="evidence" value="ECO:0007669"/>
    <property type="project" value="UniProtKB-KW"/>
</dbReference>
<dbReference type="Pfam" id="PF02733">
    <property type="entry name" value="Dak1"/>
    <property type="match status" value="1"/>
</dbReference>
<evidence type="ECO:0000259" key="14">
    <source>
        <dbReference type="PROSITE" id="PS51481"/>
    </source>
</evidence>
<dbReference type="GO" id="GO:0005829">
    <property type="term" value="C:cytosol"/>
    <property type="evidence" value="ECO:0007669"/>
    <property type="project" value="TreeGrafter"/>
</dbReference>
<dbReference type="PROSITE" id="PS51480">
    <property type="entry name" value="DHAL"/>
    <property type="match status" value="1"/>
</dbReference>
<keyword evidence="16" id="KW-1185">Reference proteome</keyword>
<comment type="pathway">
    <text evidence="2">Polyol metabolism; glycerol fermentation; glycerone phosphate from glycerol (oxidative route): step 2/2.</text>
</comment>
<dbReference type="SUPFAM" id="SSF101473">
    <property type="entry name" value="DhaL-like"/>
    <property type="match status" value="1"/>
</dbReference>
<evidence type="ECO:0000256" key="4">
    <source>
        <dbReference type="ARBA" id="ARBA00022679"/>
    </source>
</evidence>
<feature type="domain" description="DhaL" evidence="13">
    <location>
        <begin position="390"/>
        <end position="589"/>
    </location>
</feature>
<dbReference type="InterPro" id="IPR004007">
    <property type="entry name" value="DhaL_dom"/>
</dbReference>
<dbReference type="Gene3D" id="3.40.50.10440">
    <property type="entry name" value="Dihydroxyacetone kinase, domain 1"/>
    <property type="match status" value="1"/>
</dbReference>
<dbReference type="OrthoDB" id="1724672at2759"/>
<dbReference type="STRING" id="225359.A0A2S4PUB2"/>
<keyword evidence="6" id="KW-0418">Kinase</keyword>
<dbReference type="Pfam" id="PF02734">
    <property type="entry name" value="Dak2"/>
    <property type="match status" value="1"/>
</dbReference>
<comment type="similarity">
    <text evidence="3">Belongs to the dihydroxyacetone kinase (DAK) family.</text>
</comment>
<evidence type="ECO:0000256" key="1">
    <source>
        <dbReference type="ARBA" id="ARBA00003264"/>
    </source>
</evidence>
<dbReference type="GO" id="GO:0050354">
    <property type="term" value="F:triokinase activity"/>
    <property type="evidence" value="ECO:0007669"/>
    <property type="project" value="UniProtKB-EC"/>
</dbReference>
<evidence type="ECO:0000256" key="9">
    <source>
        <dbReference type="ARBA" id="ARBA00047974"/>
    </source>
</evidence>
<dbReference type="FunFam" id="3.40.50.10440:FF:000002">
    <property type="entry name" value="Dihydroxyacetone kinase"/>
    <property type="match status" value="1"/>
</dbReference>
<sequence length="593" mass="63499">MASKHFITDATYLVDSALQALVLTNPSIAVDIENKTIYRIPSNDTTAAQVSIISGGGSGHEPSFGAFVGRGLLSAAVAGSIFASPSALQVQIALMSRVDIKEGILVIIMNYTGDVLNFGMAVEKAKAAGLNVRLLVVGDDVSVGRKSSGRVGRRGIAGTVLVHKISGALAARKASLDEVYQAAKLTSDNLVSIGASLAHVHIPGQVNLDQSPEMALGPEDVEVGMGIHNEFGSSRVQTNLPKLVKNMLSQLLDLDDPDRSYLKVDSKDVVLLMNNLGGLSVLELHGIAFEVIKQLKQTYNIKPVRIYAGTYMSCLNGPGFSISLLNVVSLPNGNLTLLELLDDPAEATGWFAPIKKETWDMASNNSKLRCEKPALHVHELSPSRLKFNQELTKIKLTAALERLILAEPEVTRYDTVVGDGDCGIGLKRCAQAILKLLSSMTLSGDVVLDLNKIISVVERNLDGTSGALYTIFLNSLACSLRSQSTHVDTEITPKMWAQALRLSCENLKSYTPAQPGDRTLVDALYPFVRILDNTENLRNAAIAARKGAQETKGMKARLGRAVYVGGFGYEHVPDPGAWGLSEFLLGLAGVNAD</sequence>
<dbReference type="Proteomes" id="UP000237438">
    <property type="component" value="Unassembled WGS sequence"/>
</dbReference>
<name>A0A2S4PUB2_9PEZI</name>
<evidence type="ECO:0000313" key="16">
    <source>
        <dbReference type="Proteomes" id="UP000237438"/>
    </source>
</evidence>
<dbReference type="InterPro" id="IPR036117">
    <property type="entry name" value="DhaL_dom_sf"/>
</dbReference>
<dbReference type="InterPro" id="IPR012734">
    <property type="entry name" value="DhaK_ATP"/>
</dbReference>
<evidence type="ECO:0000256" key="5">
    <source>
        <dbReference type="ARBA" id="ARBA00022741"/>
    </source>
</evidence>
<evidence type="ECO:0000256" key="10">
    <source>
        <dbReference type="ARBA" id="ARBA00048898"/>
    </source>
</evidence>
<dbReference type="PROSITE" id="PS51481">
    <property type="entry name" value="DHAK"/>
    <property type="match status" value="1"/>
</dbReference>
<dbReference type="SUPFAM" id="SSF82549">
    <property type="entry name" value="DAK1/DegV-like"/>
    <property type="match status" value="1"/>
</dbReference>
<accession>A0A2S4PUB2</accession>
<evidence type="ECO:0000256" key="11">
    <source>
        <dbReference type="PIRSR" id="PIRSR612734-1"/>
    </source>
</evidence>
<evidence type="ECO:0000256" key="7">
    <source>
        <dbReference type="ARBA" id="ARBA00022798"/>
    </source>
</evidence>
<evidence type="ECO:0000259" key="13">
    <source>
        <dbReference type="PROSITE" id="PS51480"/>
    </source>
</evidence>
<feature type="binding site" evidence="12">
    <location>
        <begin position="57"/>
        <end position="60"/>
    </location>
    <ligand>
        <name>substrate</name>
    </ligand>
</feature>
<feature type="active site" description="Tele-hemiaminal-histidine intermediate" evidence="11">
    <location>
        <position position="228"/>
    </location>
</feature>
<dbReference type="Gene3D" id="3.30.1180.20">
    <property type="entry name" value="Dihydroxyacetone kinase, domain 2"/>
    <property type="match status" value="1"/>
</dbReference>
<dbReference type="EMBL" id="PEDP01000546">
    <property type="protein sequence ID" value="POS85621.1"/>
    <property type="molecule type" value="Genomic_DNA"/>
</dbReference>
<evidence type="ECO:0000256" key="6">
    <source>
        <dbReference type="ARBA" id="ARBA00022777"/>
    </source>
</evidence>
<keyword evidence="4" id="KW-0808">Transferase</keyword>
<feature type="domain" description="DhaK" evidence="14">
    <location>
        <begin position="9"/>
        <end position="350"/>
    </location>
</feature>
<dbReference type="InterPro" id="IPR050861">
    <property type="entry name" value="Dihydroxyacetone_Kinase"/>
</dbReference>
<reference evidence="15 16" key="1">
    <citation type="submission" date="2017-10" db="EMBL/GenBank/DDBJ databases">
        <title>Development of genomic resources for the powdery mildew, Erysiphe pulchra.</title>
        <authorList>
            <person name="Wadl P.A."/>
            <person name="Mack B.M."/>
            <person name="Moore G."/>
            <person name="Beltz S.B."/>
        </authorList>
    </citation>
    <scope>NUCLEOTIDE SEQUENCE [LARGE SCALE GENOMIC DNA]</scope>
    <source>
        <strain evidence="15">Cflorida</strain>
    </source>
</reference>
<comment type="function">
    <text evidence="1">Catalyzes both the phosphorylation of dihydroxyacetone and of glyceraldehyde.</text>
</comment>
<feature type="non-terminal residue" evidence="15">
    <location>
        <position position="593"/>
    </location>
</feature>
<dbReference type="FunFam" id="1.25.40.340:FF:000001">
    <property type="entry name" value="Dihydroxyacetone kinase 1"/>
    <property type="match status" value="1"/>
</dbReference>
<dbReference type="PANTHER" id="PTHR28629:SF14">
    <property type="entry name" value="DIHYDROXYACETONE KINASE 1"/>
    <property type="match status" value="1"/>
</dbReference>
<dbReference type="UniPathway" id="UPA00617">
    <property type="reaction ID" value="UER00669"/>
</dbReference>
<keyword evidence="8" id="KW-0067">ATP-binding</keyword>
<evidence type="ECO:0000313" key="15">
    <source>
        <dbReference type="EMBL" id="POS85621.1"/>
    </source>
</evidence>
<comment type="caution">
    <text evidence="15">The sequence shown here is derived from an EMBL/GenBank/DDBJ whole genome shotgun (WGS) entry which is preliminary data.</text>
</comment>
<proteinExistence type="inferred from homology"/>
<evidence type="ECO:0000256" key="12">
    <source>
        <dbReference type="PIRSR" id="PIRSR612734-2"/>
    </source>
</evidence>